<dbReference type="OrthoDB" id="10475316at2759"/>
<feature type="region of interest" description="Disordered" evidence="1">
    <location>
        <begin position="22"/>
        <end position="42"/>
    </location>
</feature>
<dbReference type="OMA" id="QQANTHE"/>
<protein>
    <submittedName>
        <fullName evidence="2">Uncharacterized protein</fullName>
    </submittedName>
</protein>
<dbReference type="AlphaFoldDB" id="R9AG03"/>
<dbReference type="RefSeq" id="XP_009267893.1">
    <property type="nucleotide sequence ID" value="XM_009269618.1"/>
</dbReference>
<evidence type="ECO:0000313" key="2">
    <source>
        <dbReference type="EMBL" id="EOR01102.1"/>
    </source>
</evidence>
<name>R9AG03_WALI9</name>
<evidence type="ECO:0000313" key="3">
    <source>
        <dbReference type="Proteomes" id="UP000014064"/>
    </source>
</evidence>
<gene>
    <name evidence="2" type="ORF">J056_004423</name>
</gene>
<dbReference type="HOGENOM" id="CLU_461665_0_0_1"/>
<proteinExistence type="predicted"/>
<organism evidence="2 3">
    <name type="scientific">Wallemia ichthyophaga (strain EXF-994 / CBS 113033)</name>
    <dbReference type="NCBI Taxonomy" id="1299270"/>
    <lineage>
        <taxon>Eukaryota</taxon>
        <taxon>Fungi</taxon>
        <taxon>Dikarya</taxon>
        <taxon>Basidiomycota</taxon>
        <taxon>Wallemiomycotina</taxon>
        <taxon>Wallemiomycetes</taxon>
        <taxon>Wallemiales</taxon>
        <taxon>Wallemiaceae</taxon>
        <taxon>Wallemia</taxon>
    </lineage>
</organism>
<dbReference type="GeneID" id="20377375"/>
<sequence length="589" mass="67616">MVIHPLKCLIQLSKSFKPFPSTSSNLKSSLTPPPSPSPFKLTRSHKFSLKNTRSRPTNAQLRSLLDTLPSNLCVHSNHDPYVRAVVELLNRKHFSAALRFFKYSIHPNVSKGGRNICYAPRTLVTIISAVVAAKVDCQGTDLEQLNKLAQHLHHSLRCYTEEWSENINSPYPHAISRVYELLQRYDIESTPSLLAEQQLLNVDRTHGTHIHLIRSLIHEYKSVASDKESVLVDITAILSLISQTYIKLDRKFLSFISSAFLQLGQDKAAITDRLRQLAECDTIENTKKLLTIVENIEKGSKSASASLSSSTLLKSFKLKGTTSSVDYKTHRAKVMRRLEMSEDNTHLHTNTSNLHHLIRLSLTNNQRKVAFKQAHMHFTGLLKLYESKRTPMSFQPESKPIVAQIRARNIRRRVFLSAMSIFQTAIYCNFYIGFRYAVRAYIDIANAGVMQQANTHEYEHLQRLFWKTNQHSPHWNGRVGLSRMLKLYKQAWCKRSIHDNGDIWRKNLRKNEKMIMELCVRYMSADINAQNRINAIKLVLETFEALGCSVREELLAKVIQRSDLSSKEQLARIIKALNEFAVNKMKQQR</sequence>
<dbReference type="EMBL" id="KE007231">
    <property type="protein sequence ID" value="EOR01102.1"/>
    <property type="molecule type" value="Genomic_DNA"/>
</dbReference>
<dbReference type="Proteomes" id="UP000014064">
    <property type="component" value="Unassembled WGS sequence"/>
</dbReference>
<keyword evidence="3" id="KW-1185">Reference proteome</keyword>
<accession>R9AG03</accession>
<dbReference type="KEGG" id="wic:J056_004423"/>
<reference evidence="3" key="1">
    <citation type="journal article" date="2013" name="BMC Genomics">
        <title>Genome and transcriptome sequencing of the halophilic fungus Wallemia ichthyophaga: haloadaptations present and absent.</title>
        <authorList>
            <person name="Zajc J."/>
            <person name="Liu Y."/>
            <person name="Dai W."/>
            <person name="Yang Z."/>
            <person name="Hu J."/>
            <person name="Gostincar C."/>
            <person name="Gunde-Cimerman N."/>
        </authorList>
    </citation>
    <scope>NUCLEOTIDE SEQUENCE [LARGE SCALE GENOMIC DNA]</scope>
    <source>
        <strain evidence="3">EXF-994 / CBS 113033</strain>
    </source>
</reference>
<evidence type="ECO:0000256" key="1">
    <source>
        <dbReference type="SAM" id="MobiDB-lite"/>
    </source>
</evidence>